<dbReference type="AlphaFoldDB" id="A0A9X2S843"/>
<dbReference type="Pfam" id="PF12833">
    <property type="entry name" value="HTH_18"/>
    <property type="match status" value="1"/>
</dbReference>
<evidence type="ECO:0000256" key="3">
    <source>
        <dbReference type="ARBA" id="ARBA00023163"/>
    </source>
</evidence>
<keyword evidence="1" id="KW-0805">Transcription regulation</keyword>
<dbReference type="SMART" id="SM00342">
    <property type="entry name" value="HTH_ARAC"/>
    <property type="match status" value="1"/>
</dbReference>
<gene>
    <name evidence="7" type="ORF">NQZ67_08015</name>
</gene>
<dbReference type="RefSeq" id="WP_257444421.1">
    <property type="nucleotide sequence ID" value="NZ_JANIPJ010000004.1"/>
</dbReference>
<dbReference type="GO" id="GO:0000160">
    <property type="term" value="P:phosphorelay signal transduction system"/>
    <property type="evidence" value="ECO:0007669"/>
    <property type="project" value="InterPro"/>
</dbReference>
<protein>
    <submittedName>
        <fullName evidence="7">Response regulator</fullName>
    </submittedName>
</protein>
<feature type="modified residue" description="4-aspartylphosphate" evidence="4">
    <location>
        <position position="55"/>
    </location>
</feature>
<evidence type="ECO:0000259" key="6">
    <source>
        <dbReference type="PROSITE" id="PS50110"/>
    </source>
</evidence>
<feature type="domain" description="Response regulatory" evidence="6">
    <location>
        <begin position="3"/>
        <end position="120"/>
    </location>
</feature>
<dbReference type="SUPFAM" id="SSF46689">
    <property type="entry name" value="Homeodomain-like"/>
    <property type="match status" value="2"/>
</dbReference>
<evidence type="ECO:0000259" key="5">
    <source>
        <dbReference type="PROSITE" id="PS01124"/>
    </source>
</evidence>
<dbReference type="CDD" id="cd17536">
    <property type="entry name" value="REC_YesN-like"/>
    <property type="match status" value="1"/>
</dbReference>
<dbReference type="Pfam" id="PF00072">
    <property type="entry name" value="Response_reg"/>
    <property type="match status" value="1"/>
</dbReference>
<keyword evidence="3" id="KW-0804">Transcription</keyword>
<comment type="caution">
    <text evidence="7">The sequence shown here is derived from an EMBL/GenBank/DDBJ whole genome shotgun (WGS) entry which is preliminary data.</text>
</comment>
<evidence type="ECO:0000256" key="1">
    <source>
        <dbReference type="ARBA" id="ARBA00023015"/>
    </source>
</evidence>
<evidence type="ECO:0000313" key="7">
    <source>
        <dbReference type="EMBL" id="MCR2803825.1"/>
    </source>
</evidence>
<reference evidence="7" key="1">
    <citation type="submission" date="2022-08" db="EMBL/GenBank/DDBJ databases">
        <title>The genomic sequence of strain Paenibacillus sp. SCIV0701.</title>
        <authorList>
            <person name="Zhao H."/>
        </authorList>
    </citation>
    <scope>NUCLEOTIDE SEQUENCE</scope>
    <source>
        <strain evidence="7">SCIV0701</strain>
    </source>
</reference>
<dbReference type="GO" id="GO:0043565">
    <property type="term" value="F:sequence-specific DNA binding"/>
    <property type="evidence" value="ECO:0007669"/>
    <property type="project" value="InterPro"/>
</dbReference>
<evidence type="ECO:0000256" key="4">
    <source>
        <dbReference type="PROSITE-ProRule" id="PRU00169"/>
    </source>
</evidence>
<accession>A0A9X2S843</accession>
<dbReference type="PANTHER" id="PTHR43280:SF2">
    <property type="entry name" value="HTH-TYPE TRANSCRIPTIONAL REGULATOR EXSA"/>
    <property type="match status" value="1"/>
</dbReference>
<dbReference type="Proteomes" id="UP001141950">
    <property type="component" value="Unassembled WGS sequence"/>
</dbReference>
<dbReference type="PROSITE" id="PS01124">
    <property type="entry name" value="HTH_ARAC_FAMILY_2"/>
    <property type="match status" value="1"/>
</dbReference>
<dbReference type="SMART" id="SM00448">
    <property type="entry name" value="REC"/>
    <property type="match status" value="1"/>
</dbReference>
<organism evidence="7 8">
    <name type="scientific">Paenibacillus soyae</name>
    <dbReference type="NCBI Taxonomy" id="2969249"/>
    <lineage>
        <taxon>Bacteria</taxon>
        <taxon>Bacillati</taxon>
        <taxon>Bacillota</taxon>
        <taxon>Bacilli</taxon>
        <taxon>Bacillales</taxon>
        <taxon>Paenibacillaceae</taxon>
        <taxon>Paenibacillus</taxon>
    </lineage>
</organism>
<dbReference type="SUPFAM" id="SSF52172">
    <property type="entry name" value="CheY-like"/>
    <property type="match status" value="1"/>
</dbReference>
<dbReference type="Gene3D" id="1.10.10.60">
    <property type="entry name" value="Homeodomain-like"/>
    <property type="match status" value="2"/>
</dbReference>
<dbReference type="PANTHER" id="PTHR43280">
    <property type="entry name" value="ARAC-FAMILY TRANSCRIPTIONAL REGULATOR"/>
    <property type="match status" value="1"/>
</dbReference>
<keyword evidence="8" id="KW-1185">Reference proteome</keyword>
<dbReference type="EMBL" id="JANIPJ010000004">
    <property type="protein sequence ID" value="MCR2803825.1"/>
    <property type="molecule type" value="Genomic_DNA"/>
</dbReference>
<dbReference type="Gene3D" id="3.40.50.2300">
    <property type="match status" value="1"/>
</dbReference>
<evidence type="ECO:0000313" key="8">
    <source>
        <dbReference type="Proteomes" id="UP001141950"/>
    </source>
</evidence>
<keyword evidence="2" id="KW-0238">DNA-binding</keyword>
<dbReference type="InterPro" id="IPR011006">
    <property type="entry name" value="CheY-like_superfamily"/>
</dbReference>
<feature type="domain" description="HTH araC/xylS-type" evidence="5">
    <location>
        <begin position="429"/>
        <end position="527"/>
    </location>
</feature>
<name>A0A9X2S843_9BACL</name>
<sequence>MRQLLIVDDEFIAVEGIKSGVNWQEIGISRLFEAYGPEQAKDMFRAERIDIMLCDIEMPQGTGLELLEWVREHYPATETIFLTCHADFGYAKQAIHLGSLDYLLKPIPYPDLEEAIKRAIRKLDQETQLNEFSRYGKYWVQHQPMLIEKFWLDILRQTIPGAAAAVTKAAEERNIPYSSEMTFVAVLIHVRRWHKEMTIQDEKIMEYAIRKSAEELLLGDLEHGIAIMLGEGYMLLLLNGEAELAETSKLRAACGGFVEACRAYFYAGVICYIGDSAPGHQMASMFHKLRKLDIDNVSHDEGVYSLHDPQTPAPLQLPPDMSVWSVLLLEGAEHKLLDAAEDYLKQQVSLSRLSAELLNRFIQDFNQMVYYALQVKGIQAHRLFGDEESMELHHSATRSATDASKWIRHVVGKSVQFLSTIDQSQSLVDRAKAYIREHLADDVSREDIAGHVFLNPDYLTRIFKKETGLSVSDYILRQRLGIAAELLAGTDLPVGAIAGKVGYANFSHFSRMFKKHYECGPVEYRSLHQSRNS</sequence>
<evidence type="ECO:0000256" key="2">
    <source>
        <dbReference type="ARBA" id="ARBA00023125"/>
    </source>
</evidence>
<keyword evidence="4" id="KW-0597">Phosphoprotein</keyword>
<dbReference type="InterPro" id="IPR018060">
    <property type="entry name" value="HTH_AraC"/>
</dbReference>
<dbReference type="GO" id="GO:0003700">
    <property type="term" value="F:DNA-binding transcription factor activity"/>
    <property type="evidence" value="ECO:0007669"/>
    <property type="project" value="InterPro"/>
</dbReference>
<proteinExistence type="predicted"/>
<dbReference type="InterPro" id="IPR001789">
    <property type="entry name" value="Sig_transdc_resp-reg_receiver"/>
</dbReference>
<dbReference type="PROSITE" id="PS50110">
    <property type="entry name" value="RESPONSE_REGULATORY"/>
    <property type="match status" value="1"/>
</dbReference>
<dbReference type="InterPro" id="IPR009057">
    <property type="entry name" value="Homeodomain-like_sf"/>
</dbReference>